<feature type="chain" id="PRO_5002488996" description="DUF2264 domain-containing protein" evidence="1">
    <location>
        <begin position="24"/>
        <end position="406"/>
    </location>
</feature>
<dbReference type="RefSeq" id="WP_010800597.1">
    <property type="nucleotide sequence ID" value="NZ_KQ033912.1"/>
</dbReference>
<protein>
    <recommendedName>
        <fullName evidence="2">DUF2264 domain-containing protein</fullName>
    </recommendedName>
</protein>
<dbReference type="AlphaFoldDB" id="A0A0F5JBG9"/>
<keyword evidence="1" id="KW-0732">Signal</keyword>
<dbReference type="PIRSF" id="PIRSF014753">
    <property type="entry name" value="UCP014753"/>
    <property type="match status" value="1"/>
</dbReference>
<reference evidence="3 4" key="1">
    <citation type="submission" date="2013-04" db="EMBL/GenBank/DDBJ databases">
        <title>The Genome Sequence of Parabacteroides goldsteinii DSM 19448.</title>
        <authorList>
            <consortium name="The Broad Institute Genomics Platform"/>
            <person name="Earl A."/>
            <person name="Ward D."/>
            <person name="Feldgarden M."/>
            <person name="Gevers D."/>
            <person name="Martens E."/>
            <person name="Sakamoto M."/>
            <person name="Benno Y."/>
            <person name="Song Y."/>
            <person name="Liu C."/>
            <person name="Lee J."/>
            <person name="Bolanos M."/>
            <person name="Vaisanen M.L."/>
            <person name="Finegold S.M."/>
            <person name="Walker B."/>
            <person name="Young S."/>
            <person name="Zeng Q."/>
            <person name="Gargeya S."/>
            <person name="Fitzgerald M."/>
            <person name="Haas B."/>
            <person name="Abouelleil A."/>
            <person name="Allen A.W."/>
            <person name="Alvarado L."/>
            <person name="Arachchi H.M."/>
            <person name="Berlin A.M."/>
            <person name="Chapman S.B."/>
            <person name="Gainer-Dewar J."/>
            <person name="Goldberg J."/>
            <person name="Griggs A."/>
            <person name="Gujja S."/>
            <person name="Hansen M."/>
            <person name="Howarth C."/>
            <person name="Imamovic A."/>
            <person name="Ireland A."/>
            <person name="Larimer J."/>
            <person name="McCowan C."/>
            <person name="Murphy C."/>
            <person name="Pearson M."/>
            <person name="Poon T.W."/>
            <person name="Priest M."/>
            <person name="Roberts A."/>
            <person name="Saif S."/>
            <person name="Shea T."/>
            <person name="Sisk P."/>
            <person name="Sykes S."/>
            <person name="Wortman J."/>
            <person name="Nusbaum C."/>
            <person name="Birren B."/>
        </authorList>
    </citation>
    <scope>NUCLEOTIDE SEQUENCE [LARGE SCALE GENOMIC DNA]</scope>
    <source>
        <strain evidence="3 4">DSM 19448</strain>
    </source>
</reference>
<proteinExistence type="predicted"/>
<dbReference type="PATRIC" id="fig|927665.4.peg.2614"/>
<dbReference type="PANTHER" id="PTHR35339:SF3">
    <property type="entry name" value="DUF2264 DOMAIN-CONTAINING PROTEIN"/>
    <property type="match status" value="1"/>
</dbReference>
<evidence type="ECO:0000313" key="4">
    <source>
        <dbReference type="Proteomes" id="UP000033047"/>
    </source>
</evidence>
<evidence type="ECO:0000259" key="2">
    <source>
        <dbReference type="Pfam" id="PF10022"/>
    </source>
</evidence>
<dbReference type="PANTHER" id="PTHR35339">
    <property type="entry name" value="LINALOOL DEHYDRATASE_ISOMERASE DOMAIN-CONTAINING PROTEIN"/>
    <property type="match status" value="1"/>
</dbReference>
<dbReference type="STRING" id="927665.HMPREF1535_02540"/>
<dbReference type="GeneID" id="69983856"/>
<dbReference type="EMBL" id="AQHV01000012">
    <property type="protein sequence ID" value="KKB54787.1"/>
    <property type="molecule type" value="Genomic_DNA"/>
</dbReference>
<dbReference type="Pfam" id="PF10022">
    <property type="entry name" value="DUF2264"/>
    <property type="match status" value="1"/>
</dbReference>
<comment type="caution">
    <text evidence="3">The sequence shown here is derived from an EMBL/GenBank/DDBJ whole genome shotgun (WGS) entry which is preliminary data.</text>
</comment>
<evidence type="ECO:0000313" key="3">
    <source>
        <dbReference type="EMBL" id="KKB54787.1"/>
    </source>
</evidence>
<dbReference type="InterPro" id="IPR049349">
    <property type="entry name" value="DUF2264_N"/>
</dbReference>
<gene>
    <name evidence="3" type="ORF">HMPREF1535_02540</name>
</gene>
<evidence type="ECO:0000256" key="1">
    <source>
        <dbReference type="SAM" id="SignalP"/>
    </source>
</evidence>
<organism evidence="3 4">
    <name type="scientific">Parabacteroides goldsteinii DSM 19448 = WAL 12034</name>
    <dbReference type="NCBI Taxonomy" id="927665"/>
    <lineage>
        <taxon>Bacteria</taxon>
        <taxon>Pseudomonadati</taxon>
        <taxon>Bacteroidota</taxon>
        <taxon>Bacteroidia</taxon>
        <taxon>Bacteroidales</taxon>
        <taxon>Tannerellaceae</taxon>
        <taxon>Parabacteroides</taxon>
    </lineage>
</organism>
<accession>A0A0F5JBG9</accession>
<dbReference type="Proteomes" id="UP000033047">
    <property type="component" value="Unassembled WGS sequence"/>
</dbReference>
<sequence>MTNLLKTTAILVCCLCISFAGKAQQNGTQDRAFWVETLTRIADPVLTNLSNNTLKKNMPYESLSKDRSDFSHLEAVGRLVCGIAPWLELGPDNTPEGQLRDKYIKLTVKGLKNAVNPDSPDYLVFGKPYQPLVDAAFLAQGLLRARTQLWDNLDPQAKEWMITEFKRSRAIKPWENNWLLFASMVEAALLEFTGECDMDRLTYGVKKFRDEWYKGDALYGDGPAFHMDYYNSFVIHPMLTDVLLTMKKHNLEGADFLDVQLPRLTRYAEQLERFISPEGTFPVVGRSIVYRFGAFHALAQASLMHVLPERVKPAQVRCAMTAVIRNQMKSPKNFDANGWLRVGFTGEQIDMSESYINTGSVYLCAVGLLSLGLPATDEYWSAPYTEWTNLRAWKGESDVKADHALK</sequence>
<name>A0A0F5JBG9_9BACT</name>
<dbReference type="InterPro" id="IPR016624">
    <property type="entry name" value="UCP014753"/>
</dbReference>
<dbReference type="HOGENOM" id="CLU_028269_2_0_10"/>
<feature type="signal peptide" evidence="1">
    <location>
        <begin position="1"/>
        <end position="23"/>
    </location>
</feature>
<feature type="domain" description="DUF2264" evidence="2">
    <location>
        <begin position="30"/>
        <end position="387"/>
    </location>
</feature>